<dbReference type="AlphaFoldDB" id="A0AAD5UGY0"/>
<proteinExistence type="predicted"/>
<keyword evidence="3" id="KW-1185">Reference proteome</keyword>
<organism evidence="2 3">
    <name type="scientific">Boothiomyces macroporosus</name>
    <dbReference type="NCBI Taxonomy" id="261099"/>
    <lineage>
        <taxon>Eukaryota</taxon>
        <taxon>Fungi</taxon>
        <taxon>Fungi incertae sedis</taxon>
        <taxon>Chytridiomycota</taxon>
        <taxon>Chytridiomycota incertae sedis</taxon>
        <taxon>Chytridiomycetes</taxon>
        <taxon>Rhizophydiales</taxon>
        <taxon>Terramycetaceae</taxon>
        <taxon>Boothiomyces</taxon>
    </lineage>
</organism>
<evidence type="ECO:0000259" key="1">
    <source>
        <dbReference type="PROSITE" id="PS50181"/>
    </source>
</evidence>
<dbReference type="Pfam" id="PF00646">
    <property type="entry name" value="F-box"/>
    <property type="match status" value="1"/>
</dbReference>
<reference evidence="2" key="1">
    <citation type="submission" date="2020-05" db="EMBL/GenBank/DDBJ databases">
        <title>Phylogenomic resolution of chytrid fungi.</title>
        <authorList>
            <person name="Stajich J.E."/>
            <person name="Amses K."/>
            <person name="Simmons R."/>
            <person name="Seto K."/>
            <person name="Myers J."/>
            <person name="Bonds A."/>
            <person name="Quandt C.A."/>
            <person name="Barry K."/>
            <person name="Liu P."/>
            <person name="Grigoriev I."/>
            <person name="Longcore J.E."/>
            <person name="James T.Y."/>
        </authorList>
    </citation>
    <scope>NUCLEOTIDE SEQUENCE</scope>
    <source>
        <strain evidence="2">PLAUS21</strain>
    </source>
</reference>
<dbReference type="CDD" id="cd09917">
    <property type="entry name" value="F-box_SF"/>
    <property type="match status" value="1"/>
</dbReference>
<gene>
    <name evidence="2" type="ORF">HK103_006325</name>
</gene>
<name>A0AAD5UGY0_9FUNG</name>
<dbReference type="InterPro" id="IPR036047">
    <property type="entry name" value="F-box-like_dom_sf"/>
</dbReference>
<accession>A0AAD5UGY0</accession>
<feature type="domain" description="F-box" evidence="1">
    <location>
        <begin position="1"/>
        <end position="55"/>
    </location>
</feature>
<dbReference type="InterPro" id="IPR001611">
    <property type="entry name" value="Leu-rich_rpt"/>
</dbReference>
<dbReference type="SUPFAM" id="SSF52047">
    <property type="entry name" value="RNI-like"/>
    <property type="match status" value="1"/>
</dbReference>
<protein>
    <recommendedName>
        <fullName evidence="1">F-box domain-containing protein</fullName>
    </recommendedName>
</protein>
<comment type="caution">
    <text evidence="2">The sequence shown here is derived from an EMBL/GenBank/DDBJ whole genome shotgun (WGS) entry which is preliminary data.</text>
</comment>
<dbReference type="Gene3D" id="3.80.10.10">
    <property type="entry name" value="Ribonuclease Inhibitor"/>
    <property type="match status" value="1"/>
</dbReference>
<dbReference type="Proteomes" id="UP001210925">
    <property type="component" value="Unassembled WGS sequence"/>
</dbReference>
<sequence length="299" mass="34475">MIQRLPSELLILVLQYISARDIFHLSKTNKYFNNSLFHFNLLLNFIEIDKIWPTLYIDKQLDIFHNIRKSFLVFPIIEVFSDILDIPKTNKLIVKPRNNFKLAGDVVKTNGSFDQGIGHVEFNTAHLYMYNEPPFVKNINLQLKTLELSLCRIGDEGILDLVNGIQTLESLGLGYNNITSTGLVCLCNHLPPNLRSLSIWGNPIHLDGLEYLSFKLKETRIQKLFLSGLKIGPNDLTVLLIELPNCIVEDLHYQNIIEKDALRVLFRILDKSRLKKLVAGFNNGLHSPYIKFQRRIKYS</sequence>
<evidence type="ECO:0000313" key="3">
    <source>
        <dbReference type="Proteomes" id="UP001210925"/>
    </source>
</evidence>
<dbReference type="PROSITE" id="PS50181">
    <property type="entry name" value="FBOX"/>
    <property type="match status" value="1"/>
</dbReference>
<dbReference type="InterPro" id="IPR001810">
    <property type="entry name" value="F-box_dom"/>
</dbReference>
<dbReference type="Pfam" id="PF13516">
    <property type="entry name" value="LRR_6"/>
    <property type="match status" value="2"/>
</dbReference>
<dbReference type="EMBL" id="JADGKB010000068">
    <property type="protein sequence ID" value="KAJ3255302.1"/>
    <property type="molecule type" value="Genomic_DNA"/>
</dbReference>
<dbReference type="InterPro" id="IPR032675">
    <property type="entry name" value="LRR_dom_sf"/>
</dbReference>
<evidence type="ECO:0000313" key="2">
    <source>
        <dbReference type="EMBL" id="KAJ3255302.1"/>
    </source>
</evidence>
<dbReference type="SUPFAM" id="SSF81383">
    <property type="entry name" value="F-box domain"/>
    <property type="match status" value="1"/>
</dbReference>